<feature type="region of interest" description="VHIID" evidence="3">
    <location>
        <begin position="700"/>
        <end position="765"/>
    </location>
</feature>
<keyword evidence="6" id="KW-1185">Reference proteome</keyword>
<dbReference type="SUPFAM" id="SSF52058">
    <property type="entry name" value="L domain-like"/>
    <property type="match status" value="1"/>
</dbReference>
<dbReference type="Pfam" id="PF00646">
    <property type="entry name" value="F-box"/>
    <property type="match status" value="1"/>
</dbReference>
<reference evidence="5 6" key="1">
    <citation type="journal article" date="2019" name="Sci. Rep.">
        <title>A high-quality genome of Eragrostis curvula grass provides insights into Poaceae evolution and supports new strategies to enhance forage quality.</title>
        <authorList>
            <person name="Carballo J."/>
            <person name="Santos B.A.C.M."/>
            <person name="Zappacosta D."/>
            <person name="Garbus I."/>
            <person name="Selva J.P."/>
            <person name="Gallo C.A."/>
            <person name="Diaz A."/>
            <person name="Albertini E."/>
            <person name="Caccamo M."/>
            <person name="Echenique V."/>
        </authorList>
    </citation>
    <scope>NUCLEOTIDE SEQUENCE [LARGE SCALE GENOMIC DNA]</scope>
    <source>
        <strain evidence="6">cv. Victoria</strain>
        <tissue evidence="5">Leaf</tissue>
    </source>
</reference>
<dbReference type="InterPro" id="IPR053781">
    <property type="entry name" value="F-box_AtFBL13-like"/>
</dbReference>
<dbReference type="Proteomes" id="UP000324897">
    <property type="component" value="Chromosome 2"/>
</dbReference>
<dbReference type="Gramene" id="TVU25694">
    <property type="protein sequence ID" value="TVU25694"/>
    <property type="gene ID" value="EJB05_28199"/>
</dbReference>
<dbReference type="InterPro" id="IPR036047">
    <property type="entry name" value="F-box-like_dom_sf"/>
</dbReference>
<protein>
    <recommendedName>
        <fullName evidence="4">F-box domain-containing protein</fullName>
    </recommendedName>
</protein>
<evidence type="ECO:0000313" key="5">
    <source>
        <dbReference type="EMBL" id="TVU25694.1"/>
    </source>
</evidence>
<name>A0A5J9UQN2_9POAL</name>
<feature type="region of interest" description="SAW" evidence="3">
    <location>
        <begin position="921"/>
        <end position="995"/>
    </location>
</feature>
<dbReference type="InterPro" id="IPR001810">
    <property type="entry name" value="F-box_dom"/>
</dbReference>
<dbReference type="PROSITE" id="PS50985">
    <property type="entry name" value="GRAS"/>
    <property type="match status" value="1"/>
</dbReference>
<proteinExistence type="inferred from homology"/>
<feature type="short sequence motif" description="VHIID" evidence="3">
    <location>
        <begin position="731"/>
        <end position="735"/>
    </location>
</feature>
<keyword evidence="2" id="KW-0804">Transcription</keyword>
<dbReference type="PANTHER" id="PTHR34223:SF80">
    <property type="entry name" value="OS11G0205900 PROTEIN"/>
    <property type="match status" value="1"/>
</dbReference>
<feature type="domain" description="F-box" evidence="4">
    <location>
        <begin position="22"/>
        <end position="56"/>
    </location>
</feature>
<comment type="similarity">
    <text evidence="3">Belongs to the GRAS family.</text>
</comment>
<evidence type="ECO:0000256" key="1">
    <source>
        <dbReference type="ARBA" id="ARBA00023015"/>
    </source>
</evidence>
<evidence type="ECO:0000313" key="6">
    <source>
        <dbReference type="Proteomes" id="UP000324897"/>
    </source>
</evidence>
<dbReference type="CDD" id="cd22160">
    <property type="entry name" value="F-box_AtFBL13-like"/>
    <property type="match status" value="1"/>
</dbReference>
<sequence length="999" mass="113402">MSPGQVAKKADPANAGDLLGTLPDALLQHILSFLPAQQAVRTCVLARRWQHFWEDMTGLRITAPNSPDVPCAPDDLALVRELREFVDHLLLLRGRASIDRCEFMFNVPADCDDDVPHVNLWIRHVIRCNVRLLQLSISREDHDSGLYFFVDNLPIVSRHLTRLELTHTGLNDSFLDFSGCPVLEDLVIYNGNFVHVKKIQSKSLKNLSLLDCTNNNQLRTYIDVPNLLSLRLEDPSDRTPVLGSMPSLVTAFVRYSVQTWPDDRCYNSELGDCSDDRCDACKGDTERNKSVLLKGLSEAESLVLIDCCQTGPEYKVKIKGICSAIEGSAAISENLKTVEVKCDIVDDRVIGVLNFLITLNIRYGSEEKKVLAEHGYHHQLPLITMATTPEEFFVNCLMEQSLPSPSEFLDHPLLPHDHGEGQLSPNDMMLPYISRMLMEDDIEDKLSDHPALLQVQEPFAKILFAPSFGASNDNNVDMEVTKDLWQDGSCEQSTIDRAFLEGEGAVGAFLKGMEEAKMFLPKDDSFKRDEPVNQMFKENSNHNGPKDMYNRDEHLEEARRAEKTVTMMEAEGVDVNKMLDEVIVHGFEKCVGYVENLRITMADEVEKNSRKSGVNTVRHVVDLSTLLIYCAQAVATNNHTNAWELLKQIKQHASATENAMQRLAQCFAKGLEARLVGTGSKLWNLLMVDRPFGMEFLEAYQLYVAACSFDNIALSFSVMTIMDKMAGKYKLHIVDYGLHYGFEWARLLRLLAQREGALPEVKITAIVHPQPRSYAAEEIEKTGHRLYSLALELGLPSFKFRAIRTEWEDICIEDLNTDNNEVLVVNDHFNLSTLMDESVCFDDPNPRDIVLDNIRKMRPDVFVQSILNCSYGTSFLSRFKSVLFYYMALFDMFDATIPRGSKQRMVLEQRLFGLYAMNVIACEGVDLVQHPEKYKQWQARNKRAGMWQMPMKPDIVKGLENKVKKHHKDFLLCEDGHWILQGWMGRILFAHSAWVAEDA</sequence>
<comment type="caution">
    <text evidence="3">Lacks conserved residue(s) required for the propagation of feature annotation.</text>
</comment>
<gene>
    <name evidence="5" type="ORF">EJB05_28199</name>
</gene>
<comment type="caution">
    <text evidence="5">The sequence shown here is derived from an EMBL/GenBank/DDBJ whole genome shotgun (WGS) entry which is preliminary data.</text>
</comment>
<feature type="region of interest" description="Leucine repeat I (LRI)" evidence="3">
    <location>
        <begin position="621"/>
        <end position="681"/>
    </location>
</feature>
<dbReference type="EMBL" id="RWGY01000013">
    <property type="protein sequence ID" value="TVU25694.1"/>
    <property type="molecule type" value="Genomic_DNA"/>
</dbReference>
<accession>A0A5J9UQN2</accession>
<dbReference type="Gene3D" id="1.20.1280.50">
    <property type="match status" value="1"/>
</dbReference>
<dbReference type="Pfam" id="PF03514">
    <property type="entry name" value="GRAS"/>
    <property type="match status" value="1"/>
</dbReference>
<dbReference type="PANTHER" id="PTHR34223">
    <property type="entry name" value="OS11G0201299 PROTEIN"/>
    <property type="match status" value="1"/>
</dbReference>
<dbReference type="OrthoDB" id="636567at2759"/>
<evidence type="ECO:0000259" key="4">
    <source>
        <dbReference type="Pfam" id="PF00646"/>
    </source>
</evidence>
<dbReference type="SUPFAM" id="SSF81383">
    <property type="entry name" value="F-box domain"/>
    <property type="match status" value="1"/>
</dbReference>
<evidence type="ECO:0000256" key="3">
    <source>
        <dbReference type="PROSITE-ProRule" id="PRU01191"/>
    </source>
</evidence>
<dbReference type="InterPro" id="IPR053197">
    <property type="entry name" value="F-box_SCFL_complex_component"/>
</dbReference>
<dbReference type="AlphaFoldDB" id="A0A5J9UQN2"/>
<keyword evidence="1" id="KW-0805">Transcription regulation</keyword>
<evidence type="ECO:0000256" key="2">
    <source>
        <dbReference type="ARBA" id="ARBA00023163"/>
    </source>
</evidence>
<organism evidence="5 6">
    <name type="scientific">Eragrostis curvula</name>
    <name type="common">weeping love grass</name>
    <dbReference type="NCBI Taxonomy" id="38414"/>
    <lineage>
        <taxon>Eukaryota</taxon>
        <taxon>Viridiplantae</taxon>
        <taxon>Streptophyta</taxon>
        <taxon>Embryophyta</taxon>
        <taxon>Tracheophyta</taxon>
        <taxon>Spermatophyta</taxon>
        <taxon>Magnoliopsida</taxon>
        <taxon>Liliopsida</taxon>
        <taxon>Poales</taxon>
        <taxon>Poaceae</taxon>
        <taxon>PACMAD clade</taxon>
        <taxon>Chloridoideae</taxon>
        <taxon>Eragrostideae</taxon>
        <taxon>Eragrostidinae</taxon>
        <taxon>Eragrostis</taxon>
    </lineage>
</organism>
<dbReference type="InterPro" id="IPR005202">
    <property type="entry name" value="TF_GRAS"/>
</dbReference>